<dbReference type="EMBL" id="BAAALV010000003">
    <property type="protein sequence ID" value="GAA1915601.1"/>
    <property type="molecule type" value="Genomic_DNA"/>
</dbReference>
<evidence type="ECO:0000256" key="1">
    <source>
        <dbReference type="ARBA" id="ARBA00023125"/>
    </source>
</evidence>
<evidence type="ECO:0000256" key="2">
    <source>
        <dbReference type="SAM" id="MobiDB-lite"/>
    </source>
</evidence>
<keyword evidence="1" id="KW-0238">DNA-binding</keyword>
<dbReference type="SMART" id="SM00422">
    <property type="entry name" value="HTH_MERR"/>
    <property type="match status" value="1"/>
</dbReference>
<sequence>MSWSTRELADLAGTTVNTVRHYHRLGILEEPDRRYNGYKQYEVRHLVSLLRIRRLAVLGIPLSQLRSATDTARGTPEVLREVDAELQQRIEALNQARAHIAAIIEHQAPADVPAGFESVASRLSESDRSIVHIMTRFYDDEALEDIREMSADESDDTGPDIENLPADADDQTRQALAERVAEIIVKHLVNYPWLRNPAEHMPRGSQIGVETFGNALTELYNDAQLDVLFRANTIAEETMSAMALEGKERITRSPD</sequence>
<dbReference type="CDD" id="cd00592">
    <property type="entry name" value="HTH_MerR-like"/>
    <property type="match status" value="1"/>
</dbReference>
<dbReference type="Gene3D" id="1.10.1660.10">
    <property type="match status" value="1"/>
</dbReference>
<comment type="caution">
    <text evidence="4">The sequence shown here is derived from an EMBL/GenBank/DDBJ whole genome shotgun (WGS) entry which is preliminary data.</text>
</comment>
<evidence type="ECO:0000313" key="4">
    <source>
        <dbReference type="EMBL" id="GAA1915601.1"/>
    </source>
</evidence>
<accession>A0ABN2PC92</accession>
<protein>
    <submittedName>
        <fullName evidence="4">MerR family transcriptional regulator</fullName>
    </submittedName>
</protein>
<dbReference type="InterPro" id="IPR000551">
    <property type="entry name" value="MerR-type_HTH_dom"/>
</dbReference>
<proteinExistence type="predicted"/>
<dbReference type="InterPro" id="IPR047057">
    <property type="entry name" value="MerR_fam"/>
</dbReference>
<dbReference type="RefSeq" id="WP_152229206.1">
    <property type="nucleotide sequence ID" value="NZ_BAAALV010000003.1"/>
</dbReference>
<dbReference type="InterPro" id="IPR009061">
    <property type="entry name" value="DNA-bd_dom_put_sf"/>
</dbReference>
<reference evidence="4 5" key="1">
    <citation type="journal article" date="2019" name="Int. J. Syst. Evol. Microbiol.">
        <title>The Global Catalogue of Microorganisms (GCM) 10K type strain sequencing project: providing services to taxonomists for standard genome sequencing and annotation.</title>
        <authorList>
            <consortium name="The Broad Institute Genomics Platform"/>
            <consortium name="The Broad Institute Genome Sequencing Center for Infectious Disease"/>
            <person name="Wu L."/>
            <person name="Ma J."/>
        </authorList>
    </citation>
    <scope>NUCLEOTIDE SEQUENCE [LARGE SCALE GENOMIC DNA]</scope>
    <source>
        <strain evidence="4 5">JCM 13316</strain>
    </source>
</reference>
<feature type="region of interest" description="Disordered" evidence="2">
    <location>
        <begin position="150"/>
        <end position="169"/>
    </location>
</feature>
<dbReference type="PANTHER" id="PTHR30204:SF93">
    <property type="entry name" value="HTH MERR-TYPE DOMAIN-CONTAINING PROTEIN"/>
    <property type="match status" value="1"/>
</dbReference>
<feature type="domain" description="HTH merR-type" evidence="3">
    <location>
        <begin position="1"/>
        <end position="71"/>
    </location>
</feature>
<name>A0ABN2PC92_9MICC</name>
<keyword evidence="5" id="KW-1185">Reference proteome</keyword>
<evidence type="ECO:0000313" key="5">
    <source>
        <dbReference type="Proteomes" id="UP001500784"/>
    </source>
</evidence>
<dbReference type="PANTHER" id="PTHR30204">
    <property type="entry name" value="REDOX-CYCLING DRUG-SENSING TRANSCRIPTIONAL ACTIVATOR SOXR"/>
    <property type="match status" value="1"/>
</dbReference>
<dbReference type="SUPFAM" id="SSF46955">
    <property type="entry name" value="Putative DNA-binding domain"/>
    <property type="match status" value="1"/>
</dbReference>
<evidence type="ECO:0000259" key="3">
    <source>
        <dbReference type="PROSITE" id="PS50937"/>
    </source>
</evidence>
<gene>
    <name evidence="4" type="ORF">GCM10009688_20710</name>
</gene>
<dbReference type="Proteomes" id="UP001500784">
    <property type="component" value="Unassembled WGS sequence"/>
</dbReference>
<dbReference type="PROSITE" id="PS50937">
    <property type="entry name" value="HTH_MERR_2"/>
    <property type="match status" value="1"/>
</dbReference>
<organism evidence="4 5">
    <name type="scientific">Arthrobacter gandavensis</name>
    <dbReference type="NCBI Taxonomy" id="169960"/>
    <lineage>
        <taxon>Bacteria</taxon>
        <taxon>Bacillati</taxon>
        <taxon>Actinomycetota</taxon>
        <taxon>Actinomycetes</taxon>
        <taxon>Micrococcales</taxon>
        <taxon>Micrococcaceae</taxon>
        <taxon>Arthrobacter</taxon>
    </lineage>
</organism>
<dbReference type="Pfam" id="PF00376">
    <property type="entry name" value="MerR"/>
    <property type="match status" value="1"/>
</dbReference>